<dbReference type="AlphaFoldDB" id="A0AAD1TC00"/>
<gene>
    <name evidence="1" type="ORF">PECUL_23A041419</name>
</gene>
<name>A0AAD1TC00_PELCU</name>
<accession>A0AAD1TC00</accession>
<proteinExistence type="predicted"/>
<dbReference type="PANTHER" id="PTHR47331:SF5">
    <property type="entry name" value="RIBONUCLEASE H"/>
    <property type="match status" value="1"/>
</dbReference>
<dbReference type="PANTHER" id="PTHR47331">
    <property type="entry name" value="PHD-TYPE DOMAIN-CONTAINING PROTEIN"/>
    <property type="match status" value="1"/>
</dbReference>
<keyword evidence="2" id="KW-1185">Reference proteome</keyword>
<dbReference type="Proteomes" id="UP001295444">
    <property type="component" value="Chromosome 11"/>
</dbReference>
<protein>
    <submittedName>
        <fullName evidence="1">Uncharacterized protein</fullName>
    </submittedName>
</protein>
<dbReference type="EMBL" id="OW240922">
    <property type="protein sequence ID" value="CAH2321880.1"/>
    <property type="molecule type" value="Genomic_DNA"/>
</dbReference>
<evidence type="ECO:0000313" key="1">
    <source>
        <dbReference type="EMBL" id="CAH2321880.1"/>
    </source>
</evidence>
<sequence>MPMPPVTDVALAMDFIERNCEDKFVSQDDVHFVQFLSETIMKRKDGHYEMPLPFKDNSQPILPNNERLAIIQLQHLRKRLKAYKQCHEHYTAFMEETIRKGDAETAPSLSEGEAV</sequence>
<evidence type="ECO:0000313" key="2">
    <source>
        <dbReference type="Proteomes" id="UP001295444"/>
    </source>
</evidence>
<organism evidence="1 2">
    <name type="scientific">Pelobates cultripes</name>
    <name type="common">Western spadefoot toad</name>
    <dbReference type="NCBI Taxonomy" id="61616"/>
    <lineage>
        <taxon>Eukaryota</taxon>
        <taxon>Metazoa</taxon>
        <taxon>Chordata</taxon>
        <taxon>Craniata</taxon>
        <taxon>Vertebrata</taxon>
        <taxon>Euteleostomi</taxon>
        <taxon>Amphibia</taxon>
        <taxon>Batrachia</taxon>
        <taxon>Anura</taxon>
        <taxon>Pelobatoidea</taxon>
        <taxon>Pelobatidae</taxon>
        <taxon>Pelobates</taxon>
    </lineage>
</organism>
<reference evidence="1" key="1">
    <citation type="submission" date="2022-03" db="EMBL/GenBank/DDBJ databases">
        <authorList>
            <person name="Alioto T."/>
            <person name="Alioto T."/>
            <person name="Gomez Garrido J."/>
        </authorList>
    </citation>
    <scope>NUCLEOTIDE SEQUENCE</scope>
</reference>